<sequence length="429" mass="47234">MATKAAPTAEDLFGDLTLEDKKAQPSLQPTPANRTGPPPPRGENMPPPGRRGPPPGHRPSRSQEEALRARRRENGSNSGISPQRRLGSRPRRNSESSVADPEKPLTEEEKKARELRRQERERRHREKREKPKTNNKKLDLIDRLDATSIFGTGLFHHDGPFDAVNPHRNKNGRRNAPMQAFPKDSLNMSIGGSGPLNKRPDHATFMGKANDEAFTDYSAGVDKAENPQARPKGEIPVWDPKSRGSILHGDETLGLGTSTFLEGTPAARTAIQRREQESAQEFADGGLQRKKSLAQRIRNINRPPRGDFQSSGRMTNPEGVYNSRRSPTGDYPTSSSVQGERNPFFAEYDGQKGGEQISVRKMGSNARPISPPSPPRYNTLERRSTTDASSPTDDQPKQAGGLLGRMKSLKGPRRPRQASDSQPPPGTAA</sequence>
<dbReference type="GO" id="GO:0005737">
    <property type="term" value="C:cytoplasm"/>
    <property type="evidence" value="ECO:0007669"/>
    <property type="project" value="TreeGrafter"/>
</dbReference>
<evidence type="ECO:0000313" key="3">
    <source>
        <dbReference type="Proteomes" id="UP000014074"/>
    </source>
</evidence>
<feature type="region of interest" description="Disordered" evidence="1">
    <location>
        <begin position="1"/>
        <end position="139"/>
    </location>
</feature>
<reference evidence="3" key="1">
    <citation type="journal article" date="2013" name="Genome Announc.">
        <title>Draft genome sequence of the ascomycete Phaeoacremonium aleophilum strain UCR-PA7, a causal agent of the esca disease complex in grapevines.</title>
        <authorList>
            <person name="Blanco-Ulate B."/>
            <person name="Rolshausen P."/>
            <person name="Cantu D."/>
        </authorList>
    </citation>
    <scope>NUCLEOTIDE SEQUENCE [LARGE SCALE GENOMIC DNA]</scope>
    <source>
        <strain evidence="3">UCR-PA7</strain>
    </source>
</reference>
<dbReference type="HOGENOM" id="CLU_025891_0_0_1"/>
<evidence type="ECO:0000256" key="1">
    <source>
        <dbReference type="SAM" id="MobiDB-lite"/>
    </source>
</evidence>
<dbReference type="KEGG" id="tmn:UCRPA7_4836"/>
<protein>
    <submittedName>
        <fullName evidence="2">Putative pal1 cell morphology protein</fullName>
    </submittedName>
</protein>
<dbReference type="PANTHER" id="PTHR28307">
    <property type="entry name" value="PROTEIN PAL1"/>
    <property type="match status" value="1"/>
</dbReference>
<feature type="compositionally biased region" description="Pro residues" evidence="1">
    <location>
        <begin position="36"/>
        <end position="57"/>
    </location>
</feature>
<feature type="region of interest" description="Disordered" evidence="1">
    <location>
        <begin position="161"/>
        <end position="251"/>
    </location>
</feature>
<keyword evidence="3" id="KW-1185">Reference proteome</keyword>
<dbReference type="InterPro" id="IPR013226">
    <property type="entry name" value="Pal1"/>
</dbReference>
<feature type="compositionally biased region" description="Basic and acidic residues" evidence="1">
    <location>
        <begin position="100"/>
        <end position="121"/>
    </location>
</feature>
<dbReference type="AlphaFoldDB" id="R8BJP7"/>
<dbReference type="Proteomes" id="UP000014074">
    <property type="component" value="Unassembled WGS sequence"/>
</dbReference>
<feature type="region of interest" description="Disordered" evidence="1">
    <location>
        <begin position="271"/>
        <end position="429"/>
    </location>
</feature>
<accession>R8BJP7</accession>
<feature type="compositionally biased region" description="Basic residues" evidence="1">
    <location>
        <begin position="407"/>
        <end position="416"/>
    </location>
</feature>
<dbReference type="RefSeq" id="XP_007915578.1">
    <property type="nucleotide sequence ID" value="XM_007917387.1"/>
</dbReference>
<dbReference type="EMBL" id="KB933141">
    <property type="protein sequence ID" value="EON99550.1"/>
    <property type="molecule type" value="Genomic_DNA"/>
</dbReference>
<feature type="compositionally biased region" description="Basic and acidic residues" evidence="1">
    <location>
        <begin position="128"/>
        <end position="139"/>
    </location>
</feature>
<proteinExistence type="predicted"/>
<evidence type="ECO:0000313" key="2">
    <source>
        <dbReference type="EMBL" id="EON99550.1"/>
    </source>
</evidence>
<name>R8BJP7_PHAM7</name>
<dbReference type="eggNOG" id="ENOG502S21G">
    <property type="taxonomic scope" value="Eukaryota"/>
</dbReference>
<feature type="compositionally biased region" description="Polar residues" evidence="1">
    <location>
        <begin position="323"/>
        <end position="339"/>
    </location>
</feature>
<feature type="compositionally biased region" description="Basic and acidic residues" evidence="1">
    <location>
        <begin position="61"/>
        <end position="74"/>
    </location>
</feature>
<gene>
    <name evidence="2" type="ORF">UCRPA7_4836</name>
</gene>
<dbReference type="Pfam" id="PF08316">
    <property type="entry name" value="Pal1"/>
    <property type="match status" value="1"/>
</dbReference>
<organism evidence="2 3">
    <name type="scientific">Phaeoacremonium minimum (strain UCR-PA7)</name>
    <name type="common">Esca disease fungus</name>
    <name type="synonym">Togninia minima</name>
    <dbReference type="NCBI Taxonomy" id="1286976"/>
    <lineage>
        <taxon>Eukaryota</taxon>
        <taxon>Fungi</taxon>
        <taxon>Dikarya</taxon>
        <taxon>Ascomycota</taxon>
        <taxon>Pezizomycotina</taxon>
        <taxon>Sordariomycetes</taxon>
        <taxon>Sordariomycetidae</taxon>
        <taxon>Togniniales</taxon>
        <taxon>Togniniaceae</taxon>
        <taxon>Phaeoacremonium</taxon>
    </lineage>
</organism>
<dbReference type="OrthoDB" id="5352132at2759"/>
<dbReference type="GeneID" id="19325328"/>
<dbReference type="PANTHER" id="PTHR28307:SF2">
    <property type="entry name" value="PROTEIN PAL1"/>
    <property type="match status" value="1"/>
</dbReference>